<dbReference type="AlphaFoldDB" id="A0A1V4HSQ6"/>
<protein>
    <submittedName>
        <fullName evidence="1">Uncharacterized protein</fullName>
    </submittedName>
</protein>
<proteinExistence type="predicted"/>
<name>A0A1V4HSQ6_9BACL</name>
<dbReference type="Proteomes" id="UP000190626">
    <property type="component" value="Unassembled WGS sequence"/>
</dbReference>
<keyword evidence="2" id="KW-1185">Reference proteome</keyword>
<organism evidence="1 2">
    <name type="scientific">Paenibacillus ferrarius</name>
    <dbReference type="NCBI Taxonomy" id="1469647"/>
    <lineage>
        <taxon>Bacteria</taxon>
        <taxon>Bacillati</taxon>
        <taxon>Bacillota</taxon>
        <taxon>Bacilli</taxon>
        <taxon>Bacillales</taxon>
        <taxon>Paenibacillaceae</taxon>
        <taxon>Paenibacillus</taxon>
    </lineage>
</organism>
<dbReference type="STRING" id="1469647.BC351_00835"/>
<comment type="caution">
    <text evidence="1">The sequence shown here is derived from an EMBL/GenBank/DDBJ whole genome shotgun (WGS) entry which is preliminary data.</text>
</comment>
<evidence type="ECO:0000313" key="1">
    <source>
        <dbReference type="EMBL" id="OPH61818.1"/>
    </source>
</evidence>
<gene>
    <name evidence="1" type="ORF">BC351_00835</name>
</gene>
<evidence type="ECO:0000313" key="2">
    <source>
        <dbReference type="Proteomes" id="UP000190626"/>
    </source>
</evidence>
<dbReference type="EMBL" id="MBTG01000001">
    <property type="protein sequence ID" value="OPH61818.1"/>
    <property type="molecule type" value="Genomic_DNA"/>
</dbReference>
<reference evidence="2" key="1">
    <citation type="submission" date="2016-07" db="EMBL/GenBank/DDBJ databases">
        <authorList>
            <person name="Florea S."/>
            <person name="Webb J.S."/>
            <person name="Jaromczyk J."/>
            <person name="Schardl C.L."/>
        </authorList>
    </citation>
    <scope>NUCLEOTIDE SEQUENCE [LARGE SCALE GENOMIC DNA]</scope>
    <source>
        <strain evidence="2">CY1</strain>
    </source>
</reference>
<accession>A0A1V4HSQ6</accession>
<sequence>MLKVMFMATDGDLLYSRDMSLEQLYALKFVDSIDIKTEAYTFSDIGYNVNLEEYYVWLK</sequence>